<dbReference type="EMBL" id="AODQ01000174">
    <property type="protein sequence ID" value="EMR00872.1"/>
    <property type="molecule type" value="Genomic_DNA"/>
</dbReference>
<evidence type="ECO:0000313" key="5">
    <source>
        <dbReference type="Proteomes" id="UP000011910"/>
    </source>
</evidence>
<dbReference type="STRING" id="1279009.ADICEAN_04008"/>
<keyword evidence="2" id="KW-0812">Transmembrane</keyword>
<dbReference type="OrthoDB" id="847268at2"/>
<proteinExistence type="predicted"/>
<evidence type="ECO:0000313" key="4">
    <source>
        <dbReference type="EMBL" id="EMR00872.1"/>
    </source>
</evidence>
<organism evidence="4 5">
    <name type="scientific">Cesiribacter andamanensis AMV16</name>
    <dbReference type="NCBI Taxonomy" id="1279009"/>
    <lineage>
        <taxon>Bacteria</taxon>
        <taxon>Pseudomonadati</taxon>
        <taxon>Bacteroidota</taxon>
        <taxon>Cytophagia</taxon>
        <taxon>Cytophagales</taxon>
        <taxon>Cesiribacteraceae</taxon>
        <taxon>Cesiribacter</taxon>
    </lineage>
</organism>
<dbReference type="AlphaFoldDB" id="M7N0N7"/>
<feature type="transmembrane region" description="Helical" evidence="2">
    <location>
        <begin position="239"/>
        <end position="261"/>
    </location>
</feature>
<feature type="transmembrane region" description="Helical" evidence="2">
    <location>
        <begin position="187"/>
        <end position="206"/>
    </location>
</feature>
<sequence>MQEEEKDELIQPQEPQPEMPPAPDPQFSDSLQALMRFLRTPTQSTAALNGHAPLRTFFHMLLLSFGLSMLSMLLMSAFQKSGLLPELPHAMEDIMKQMPLLLVFVLVALFMPALEELAFRLWLVYRPLYVGVSLWLIAFFLSQSFLQSGLALAGYAVLGLAALATIVLLTLGPLARQGLEQLYTTRYRWIFWGSTLLFALVHLINFKPTAQVLLFAPLLVLPQFLLGLILGYVRVRQGLGWAIALHGVYNFIILGLAYWGMQAESPLPAGG</sequence>
<gene>
    <name evidence="4" type="ORF">ADICEAN_04008</name>
</gene>
<dbReference type="GO" id="GO:0080120">
    <property type="term" value="P:CAAX-box protein maturation"/>
    <property type="evidence" value="ECO:0007669"/>
    <property type="project" value="UniProtKB-ARBA"/>
</dbReference>
<keyword evidence="4" id="KW-0645">Protease</keyword>
<dbReference type="eggNOG" id="COG1266">
    <property type="taxonomic scope" value="Bacteria"/>
</dbReference>
<feature type="transmembrane region" description="Helical" evidence="2">
    <location>
        <begin position="152"/>
        <end position="175"/>
    </location>
</feature>
<keyword evidence="2" id="KW-1133">Transmembrane helix</keyword>
<dbReference type="Pfam" id="PF02517">
    <property type="entry name" value="Rce1-like"/>
    <property type="match status" value="1"/>
</dbReference>
<keyword evidence="5" id="KW-1185">Reference proteome</keyword>
<dbReference type="GO" id="GO:0004175">
    <property type="term" value="F:endopeptidase activity"/>
    <property type="evidence" value="ECO:0007669"/>
    <property type="project" value="UniProtKB-ARBA"/>
</dbReference>
<comment type="caution">
    <text evidence="4">The sequence shown here is derived from an EMBL/GenBank/DDBJ whole genome shotgun (WGS) entry which is preliminary data.</text>
</comment>
<keyword evidence="4" id="KW-0378">Hydrolase</keyword>
<evidence type="ECO:0000256" key="1">
    <source>
        <dbReference type="SAM" id="MobiDB-lite"/>
    </source>
</evidence>
<dbReference type="RefSeq" id="WP_009197383.1">
    <property type="nucleotide sequence ID" value="NZ_AODQ01000174.1"/>
</dbReference>
<feature type="transmembrane region" description="Helical" evidence="2">
    <location>
        <begin position="212"/>
        <end position="232"/>
    </location>
</feature>
<feature type="transmembrane region" description="Helical" evidence="2">
    <location>
        <begin position="57"/>
        <end position="78"/>
    </location>
</feature>
<feature type="region of interest" description="Disordered" evidence="1">
    <location>
        <begin position="1"/>
        <end position="25"/>
    </location>
</feature>
<dbReference type="Proteomes" id="UP000011910">
    <property type="component" value="Unassembled WGS sequence"/>
</dbReference>
<evidence type="ECO:0000256" key="2">
    <source>
        <dbReference type="SAM" id="Phobius"/>
    </source>
</evidence>
<keyword evidence="2" id="KW-0472">Membrane</keyword>
<reference evidence="4 5" key="1">
    <citation type="journal article" date="2013" name="Genome Announc.">
        <title>Draft Genome Sequence of Cesiribacter andamanensis Strain AMV16T, Isolated from a Soil Sample from a Mud Volcano in the Andaman Islands, India.</title>
        <authorList>
            <person name="Shivaji S."/>
            <person name="Ara S."/>
            <person name="Begum Z."/>
            <person name="Srinivas T.N."/>
            <person name="Singh A."/>
            <person name="Kumar Pinnaka A."/>
        </authorList>
    </citation>
    <scope>NUCLEOTIDE SEQUENCE [LARGE SCALE GENOMIC DNA]</scope>
    <source>
        <strain evidence="4 5">AMV16</strain>
    </source>
</reference>
<feature type="transmembrane region" description="Helical" evidence="2">
    <location>
        <begin position="127"/>
        <end position="146"/>
    </location>
</feature>
<feature type="domain" description="CAAX prenyl protease 2/Lysostaphin resistance protein A-like" evidence="3">
    <location>
        <begin position="100"/>
        <end position="252"/>
    </location>
</feature>
<accession>M7N0N7</accession>
<dbReference type="InterPro" id="IPR003675">
    <property type="entry name" value="Rce1/LyrA-like_dom"/>
</dbReference>
<feature type="compositionally biased region" description="Pro residues" evidence="1">
    <location>
        <begin position="14"/>
        <end position="24"/>
    </location>
</feature>
<feature type="transmembrane region" description="Helical" evidence="2">
    <location>
        <begin position="98"/>
        <end position="115"/>
    </location>
</feature>
<name>M7N0N7_9BACT</name>
<evidence type="ECO:0000259" key="3">
    <source>
        <dbReference type="Pfam" id="PF02517"/>
    </source>
</evidence>
<protein>
    <submittedName>
        <fullName evidence="4">CAAX amino terminal protease self-immunity</fullName>
    </submittedName>
</protein>
<dbReference type="GO" id="GO:0006508">
    <property type="term" value="P:proteolysis"/>
    <property type="evidence" value="ECO:0007669"/>
    <property type="project" value="UniProtKB-KW"/>
</dbReference>